<keyword evidence="7" id="KW-1185">Reference proteome</keyword>
<dbReference type="Gene3D" id="1.20.1740.10">
    <property type="entry name" value="Amino acid/polyamine transporter I"/>
    <property type="match status" value="1"/>
</dbReference>
<feature type="transmembrane region" description="Helical" evidence="5">
    <location>
        <begin position="275"/>
        <end position="296"/>
    </location>
</feature>
<keyword evidence="4 5" id="KW-0472">Membrane</keyword>
<accession>A0ABP9RPN5</accession>
<proteinExistence type="predicted"/>
<dbReference type="InterPro" id="IPR053153">
    <property type="entry name" value="APC_K+_Transporter"/>
</dbReference>
<keyword evidence="3 5" id="KW-1133">Transmembrane helix</keyword>
<feature type="transmembrane region" description="Helical" evidence="5">
    <location>
        <begin position="476"/>
        <end position="492"/>
    </location>
</feature>
<feature type="transmembrane region" description="Helical" evidence="5">
    <location>
        <begin position="133"/>
        <end position="150"/>
    </location>
</feature>
<feature type="transmembrane region" description="Helical" evidence="5">
    <location>
        <begin position="212"/>
        <end position="236"/>
    </location>
</feature>
<evidence type="ECO:0000256" key="1">
    <source>
        <dbReference type="ARBA" id="ARBA00004141"/>
    </source>
</evidence>
<evidence type="ECO:0000313" key="7">
    <source>
        <dbReference type="Proteomes" id="UP001501570"/>
    </source>
</evidence>
<dbReference type="InterPro" id="IPR002293">
    <property type="entry name" value="AA/rel_permease1"/>
</dbReference>
<organism evidence="6 7">
    <name type="scientific">Rugosimonospora acidiphila</name>
    <dbReference type="NCBI Taxonomy" id="556531"/>
    <lineage>
        <taxon>Bacteria</taxon>
        <taxon>Bacillati</taxon>
        <taxon>Actinomycetota</taxon>
        <taxon>Actinomycetes</taxon>
        <taxon>Micromonosporales</taxon>
        <taxon>Micromonosporaceae</taxon>
        <taxon>Rugosimonospora</taxon>
    </lineage>
</organism>
<name>A0ABP9RPN5_9ACTN</name>
<reference evidence="7" key="1">
    <citation type="journal article" date="2019" name="Int. J. Syst. Evol. Microbiol.">
        <title>The Global Catalogue of Microorganisms (GCM) 10K type strain sequencing project: providing services to taxonomists for standard genome sequencing and annotation.</title>
        <authorList>
            <consortium name="The Broad Institute Genomics Platform"/>
            <consortium name="The Broad Institute Genome Sequencing Center for Infectious Disease"/>
            <person name="Wu L."/>
            <person name="Ma J."/>
        </authorList>
    </citation>
    <scope>NUCLEOTIDE SEQUENCE [LARGE SCALE GENOMIC DNA]</scope>
    <source>
        <strain evidence="7">JCM 18304</strain>
    </source>
</reference>
<protein>
    <submittedName>
        <fullName evidence="6">APC family permease</fullName>
    </submittedName>
</protein>
<dbReference type="PANTHER" id="PTHR47704">
    <property type="entry name" value="POTASSIUM TRANSPORTER KIMA"/>
    <property type="match status" value="1"/>
</dbReference>
<evidence type="ECO:0000256" key="3">
    <source>
        <dbReference type="ARBA" id="ARBA00022989"/>
    </source>
</evidence>
<sequence length="713" mass="77095">MREREAPDGKEPPEYTAVTFKPSAELPQLTEHELEVLGEVGRQWARAHRRVPRSDGLPLDPGLGRQRPAPQLGRFSRLAPIGMFRSQAPEELVATGEQLPAPGRLRAQSRIRRVLLGPRLRGSAVVRERMRKLVGLPVLSSDLLSSVAYGPETMLSVLVLAGSGALRLSLPIAGVLVVLMITVGVSYRQTIRAYPRSAGSYLVASENLGDRFGLAAAAGLMMDYILTVAVSVAAGVNAITSALPWLAPVAIPMGIAVIAVLLAGNLRGVRAAGRLFAAPTYAFIFGILLLLGFGAVQAARRGFAPLPPPNAAATQAVGVMLVLRAFASGASSMTGVEAVSDAVPVFRPPEWRNARTTLTWMVSLLVVMFTGLVMLMYLQGVAPRPNQTVLSELGRKTFPVGPLYDYLQASTALILLLAANTAFQDFPRLLFFMAHDRYAPRSFLRLGDRLVFSNGILTLSVGAALLFIVFHGRTRALIPLYAVGVFLAFTLSQTGMVRHWSRVRGPHWRRSLVINAAGAVLSAIVLVTAAVGKFTAGAWVVVAGVLLVVLIALGIRRHYDAVWAATTPRAAWGSTDRPQEIRHLTVVPVARLDLSSLCALAYAASLGQPLFAVHISPDDEEDERFRRQWSSWGDHVRLEIIVSPSRAVVASLASYLEALHLLRPDITLTVVLPELAISRWWVRPLHGHMPARLRRALRGLPGVVITSVPLHVP</sequence>
<keyword evidence="2 5" id="KW-0812">Transmembrane</keyword>
<gene>
    <name evidence="6" type="ORF">GCM10023322_23550</name>
</gene>
<feature type="transmembrane region" description="Helical" evidence="5">
    <location>
        <begin position="357"/>
        <end position="378"/>
    </location>
</feature>
<feature type="transmembrane region" description="Helical" evidence="5">
    <location>
        <begin position="170"/>
        <end position="191"/>
    </location>
</feature>
<dbReference type="RefSeq" id="WP_345628811.1">
    <property type="nucleotide sequence ID" value="NZ_BAABJQ010000005.1"/>
</dbReference>
<comment type="caution">
    <text evidence="6">The sequence shown here is derived from an EMBL/GenBank/DDBJ whole genome shotgun (WGS) entry which is preliminary data.</text>
</comment>
<evidence type="ECO:0000256" key="5">
    <source>
        <dbReference type="SAM" id="Phobius"/>
    </source>
</evidence>
<dbReference type="EMBL" id="BAABJQ010000005">
    <property type="protein sequence ID" value="GAA5183686.1"/>
    <property type="molecule type" value="Genomic_DNA"/>
</dbReference>
<feature type="transmembrane region" description="Helical" evidence="5">
    <location>
        <begin position="512"/>
        <end position="531"/>
    </location>
</feature>
<dbReference type="PANTHER" id="PTHR47704:SF1">
    <property type="entry name" value="POTASSIUM TRANSPORTER KIMA"/>
    <property type="match status" value="1"/>
</dbReference>
<feature type="transmembrane region" description="Helical" evidence="5">
    <location>
        <begin position="242"/>
        <end position="263"/>
    </location>
</feature>
<comment type="subcellular location">
    <subcellularLocation>
        <location evidence="1">Membrane</location>
        <topology evidence="1">Multi-pass membrane protein</topology>
    </subcellularLocation>
</comment>
<evidence type="ECO:0000256" key="4">
    <source>
        <dbReference type="ARBA" id="ARBA00023136"/>
    </source>
</evidence>
<dbReference type="Proteomes" id="UP001501570">
    <property type="component" value="Unassembled WGS sequence"/>
</dbReference>
<evidence type="ECO:0000313" key="6">
    <source>
        <dbReference type="EMBL" id="GAA5183686.1"/>
    </source>
</evidence>
<feature type="transmembrane region" description="Helical" evidence="5">
    <location>
        <begin position="450"/>
        <end position="470"/>
    </location>
</feature>
<dbReference type="Pfam" id="PF13520">
    <property type="entry name" value="AA_permease_2"/>
    <property type="match status" value="1"/>
</dbReference>
<feature type="transmembrane region" description="Helical" evidence="5">
    <location>
        <begin position="537"/>
        <end position="555"/>
    </location>
</feature>
<evidence type="ECO:0000256" key="2">
    <source>
        <dbReference type="ARBA" id="ARBA00022692"/>
    </source>
</evidence>